<dbReference type="Pfam" id="PF13377">
    <property type="entry name" value="Peripla_BP_3"/>
    <property type="match status" value="1"/>
</dbReference>
<dbReference type="InterPro" id="IPR010982">
    <property type="entry name" value="Lambda_DNA-bd_dom_sf"/>
</dbReference>
<evidence type="ECO:0000256" key="1">
    <source>
        <dbReference type="ARBA" id="ARBA00023015"/>
    </source>
</evidence>
<dbReference type="InterPro" id="IPR028082">
    <property type="entry name" value="Peripla_BP_I"/>
</dbReference>
<dbReference type="CDD" id="cd01574">
    <property type="entry name" value="PBP1_LacI"/>
    <property type="match status" value="1"/>
</dbReference>
<dbReference type="SMART" id="SM00354">
    <property type="entry name" value="HTH_LACI"/>
    <property type="match status" value="1"/>
</dbReference>
<dbReference type="Pfam" id="PF00356">
    <property type="entry name" value="LacI"/>
    <property type="match status" value="1"/>
</dbReference>
<name>A0ABW4KZK5_9MICO</name>
<dbReference type="Gene3D" id="1.10.260.40">
    <property type="entry name" value="lambda repressor-like DNA-binding domains"/>
    <property type="match status" value="1"/>
</dbReference>
<sequence length="346" mass="36643">MPRTSERPSGASSPPSMADVAAAAGVSHQTVSRVLNTPDLVREETRARVEDAIRALGYRRNRTARALRTQRSGLVGVVNPGEARFGPAHTTMAIEEAARQAGYATTMAVVRDADPATVDGVLEFFLDHRVDGIIVIAPVTAVAAAADRLVGELPVVLVAAGLRPTRRRHVVGVDQELGARLATRHLVGLGHRRIAHVSGPHDWFDARARIDGWRHELECAGLRVPPLITGGWDAEDGYRVARGLVAAGDVPEAIFAANDLLALGIIRALEEAGLRVPDDVSVVGVDDAEGAGFFSPPLTTVRQPFSEVGRAAIETVLKAMDGEASPARRVIAPELVVRASTAAARV</sequence>
<keyword evidence="1" id="KW-0805">Transcription regulation</keyword>
<comment type="caution">
    <text evidence="5">The sequence shown here is derived from an EMBL/GenBank/DDBJ whole genome shotgun (WGS) entry which is preliminary data.</text>
</comment>
<evidence type="ECO:0000259" key="4">
    <source>
        <dbReference type="PROSITE" id="PS50932"/>
    </source>
</evidence>
<evidence type="ECO:0000313" key="6">
    <source>
        <dbReference type="Proteomes" id="UP001597277"/>
    </source>
</evidence>
<dbReference type="SUPFAM" id="SSF47413">
    <property type="entry name" value="lambda repressor-like DNA-binding domains"/>
    <property type="match status" value="1"/>
</dbReference>
<dbReference type="PANTHER" id="PTHR30146:SF109">
    <property type="entry name" value="HTH-TYPE TRANSCRIPTIONAL REGULATOR GALS"/>
    <property type="match status" value="1"/>
</dbReference>
<proteinExistence type="predicted"/>
<keyword evidence="2 5" id="KW-0238">DNA-binding</keyword>
<feature type="domain" description="HTH lacI-type" evidence="4">
    <location>
        <begin position="15"/>
        <end position="69"/>
    </location>
</feature>
<evidence type="ECO:0000313" key="5">
    <source>
        <dbReference type="EMBL" id="MFD1716435.1"/>
    </source>
</evidence>
<evidence type="ECO:0000256" key="2">
    <source>
        <dbReference type="ARBA" id="ARBA00023125"/>
    </source>
</evidence>
<dbReference type="PROSITE" id="PS00356">
    <property type="entry name" value="HTH_LACI_1"/>
    <property type="match status" value="1"/>
</dbReference>
<dbReference type="InterPro" id="IPR046335">
    <property type="entry name" value="LacI/GalR-like_sensor"/>
</dbReference>
<dbReference type="SUPFAM" id="SSF53822">
    <property type="entry name" value="Periplasmic binding protein-like I"/>
    <property type="match status" value="1"/>
</dbReference>
<dbReference type="InterPro" id="IPR000843">
    <property type="entry name" value="HTH_LacI"/>
</dbReference>
<dbReference type="Gene3D" id="3.40.50.2300">
    <property type="match status" value="2"/>
</dbReference>
<dbReference type="GO" id="GO:0003677">
    <property type="term" value="F:DNA binding"/>
    <property type="evidence" value="ECO:0007669"/>
    <property type="project" value="UniProtKB-KW"/>
</dbReference>
<dbReference type="PROSITE" id="PS50932">
    <property type="entry name" value="HTH_LACI_2"/>
    <property type="match status" value="1"/>
</dbReference>
<dbReference type="CDD" id="cd01392">
    <property type="entry name" value="HTH_LacI"/>
    <property type="match status" value="1"/>
</dbReference>
<evidence type="ECO:0000256" key="3">
    <source>
        <dbReference type="ARBA" id="ARBA00023163"/>
    </source>
</evidence>
<dbReference type="PANTHER" id="PTHR30146">
    <property type="entry name" value="LACI-RELATED TRANSCRIPTIONAL REPRESSOR"/>
    <property type="match status" value="1"/>
</dbReference>
<dbReference type="Proteomes" id="UP001597277">
    <property type="component" value="Unassembled WGS sequence"/>
</dbReference>
<gene>
    <name evidence="5" type="ORF">ACFSE6_01190</name>
</gene>
<reference evidence="6" key="1">
    <citation type="journal article" date="2019" name="Int. J. Syst. Evol. Microbiol.">
        <title>The Global Catalogue of Microorganisms (GCM) 10K type strain sequencing project: providing services to taxonomists for standard genome sequencing and annotation.</title>
        <authorList>
            <consortium name="The Broad Institute Genomics Platform"/>
            <consortium name="The Broad Institute Genome Sequencing Center for Infectious Disease"/>
            <person name="Wu L."/>
            <person name="Ma J."/>
        </authorList>
    </citation>
    <scope>NUCLEOTIDE SEQUENCE [LARGE SCALE GENOMIC DNA]</scope>
    <source>
        <strain evidence="6">JCM 17130</strain>
    </source>
</reference>
<keyword evidence="6" id="KW-1185">Reference proteome</keyword>
<organism evidence="5 6">
    <name type="scientific">Georgenia deserti</name>
    <dbReference type="NCBI Taxonomy" id="2093781"/>
    <lineage>
        <taxon>Bacteria</taxon>
        <taxon>Bacillati</taxon>
        <taxon>Actinomycetota</taxon>
        <taxon>Actinomycetes</taxon>
        <taxon>Micrococcales</taxon>
        <taxon>Bogoriellaceae</taxon>
        <taxon>Georgenia</taxon>
    </lineage>
</organism>
<dbReference type="RefSeq" id="WP_388001877.1">
    <property type="nucleotide sequence ID" value="NZ_JBHUEE010000001.1"/>
</dbReference>
<accession>A0ABW4KZK5</accession>
<keyword evidence="3" id="KW-0804">Transcription</keyword>
<protein>
    <submittedName>
        <fullName evidence="5">LacI family DNA-binding transcriptional regulator</fullName>
    </submittedName>
</protein>
<dbReference type="EMBL" id="JBHUEE010000001">
    <property type="protein sequence ID" value="MFD1716435.1"/>
    <property type="molecule type" value="Genomic_DNA"/>
</dbReference>